<dbReference type="CDD" id="cd03139">
    <property type="entry name" value="GATase1_PfpI_2"/>
    <property type="match status" value="1"/>
</dbReference>
<name>A0A6J6SPS1_9ZZZZ</name>
<proteinExistence type="predicted"/>
<sequence length="214" mass="22838">MKQIAMLLYPGFTPLDAIGPYHALSQFPGYQFFYVAQSAGPISDGGATIIEAQKSISEVLEVDILVVPGGLPAITMARAGDPLIDWIAKIHPTTEWTISVCTGALMLGAAGVLNGIPATTHWYSHSELADYGAMAKDERVVVSGKVMTAAGVSAGIDMSLVLAERIFGRAFAEKMQLDMEYDPKPPFNAGHPRSAPSSVVAELRSLFDSVLKRD</sequence>
<dbReference type="EMBL" id="CAFBOI010000049">
    <property type="protein sequence ID" value="CAB4977683.1"/>
    <property type="molecule type" value="Genomic_DNA"/>
</dbReference>
<dbReference type="PANTHER" id="PTHR43130">
    <property type="entry name" value="ARAC-FAMILY TRANSCRIPTIONAL REGULATOR"/>
    <property type="match status" value="1"/>
</dbReference>
<dbReference type="InterPro" id="IPR052158">
    <property type="entry name" value="INH-QAR"/>
</dbReference>
<dbReference type="Pfam" id="PF01965">
    <property type="entry name" value="DJ-1_PfpI"/>
    <property type="match status" value="1"/>
</dbReference>
<evidence type="ECO:0000313" key="3">
    <source>
        <dbReference type="EMBL" id="CAB4736179.1"/>
    </source>
</evidence>
<dbReference type="InterPro" id="IPR029062">
    <property type="entry name" value="Class_I_gatase-like"/>
</dbReference>
<evidence type="ECO:0000259" key="1">
    <source>
        <dbReference type="Pfam" id="PF01965"/>
    </source>
</evidence>
<gene>
    <name evidence="2" type="ORF">UFOPK1791_00769</name>
    <name evidence="3" type="ORF">UFOPK2802_00236</name>
    <name evidence="4" type="ORF">UFOPK3083_00799</name>
    <name evidence="5" type="ORF">UFOPK3948_00559</name>
    <name evidence="6" type="ORF">UFOPK4355_00774</name>
</gene>
<dbReference type="InterPro" id="IPR002818">
    <property type="entry name" value="DJ-1/PfpI"/>
</dbReference>
<dbReference type="EMBL" id="CAEZUF010000069">
    <property type="protein sequence ID" value="CAB4594831.1"/>
    <property type="molecule type" value="Genomic_DNA"/>
</dbReference>
<feature type="domain" description="DJ-1/PfpI" evidence="1">
    <location>
        <begin position="2"/>
        <end position="164"/>
    </location>
</feature>
<dbReference type="GO" id="GO:0006355">
    <property type="term" value="P:regulation of DNA-templated transcription"/>
    <property type="evidence" value="ECO:0007669"/>
    <property type="project" value="TreeGrafter"/>
</dbReference>
<dbReference type="Gene3D" id="3.40.50.880">
    <property type="match status" value="1"/>
</dbReference>
<accession>A0A6J6SPS1</accession>
<evidence type="ECO:0000313" key="5">
    <source>
        <dbReference type="EMBL" id="CAB4977683.1"/>
    </source>
</evidence>
<evidence type="ECO:0000313" key="6">
    <source>
        <dbReference type="EMBL" id="CAB5065122.1"/>
    </source>
</evidence>
<evidence type="ECO:0000313" key="4">
    <source>
        <dbReference type="EMBL" id="CAB4809203.1"/>
    </source>
</evidence>
<dbReference type="EMBL" id="CAFBQT010000095">
    <property type="protein sequence ID" value="CAB5065122.1"/>
    <property type="molecule type" value="Genomic_DNA"/>
</dbReference>
<organism evidence="3">
    <name type="scientific">freshwater metagenome</name>
    <dbReference type="NCBI Taxonomy" id="449393"/>
    <lineage>
        <taxon>unclassified sequences</taxon>
        <taxon>metagenomes</taxon>
        <taxon>ecological metagenomes</taxon>
    </lineage>
</organism>
<reference evidence="3" key="1">
    <citation type="submission" date="2020-05" db="EMBL/GenBank/DDBJ databases">
        <authorList>
            <person name="Chiriac C."/>
            <person name="Salcher M."/>
            <person name="Ghai R."/>
            <person name="Kavagutti S V."/>
        </authorList>
    </citation>
    <scope>NUCLEOTIDE SEQUENCE</scope>
</reference>
<evidence type="ECO:0000313" key="2">
    <source>
        <dbReference type="EMBL" id="CAB4594831.1"/>
    </source>
</evidence>
<dbReference type="PANTHER" id="PTHR43130:SF2">
    <property type="entry name" value="DJ-1_PFPI DOMAIN-CONTAINING PROTEIN"/>
    <property type="match status" value="1"/>
</dbReference>
<dbReference type="EMBL" id="CAEZYX010000012">
    <property type="protein sequence ID" value="CAB4736179.1"/>
    <property type="molecule type" value="Genomic_DNA"/>
</dbReference>
<dbReference type="EMBL" id="CAFAAT010000094">
    <property type="protein sequence ID" value="CAB4809203.1"/>
    <property type="molecule type" value="Genomic_DNA"/>
</dbReference>
<dbReference type="AlphaFoldDB" id="A0A6J6SPS1"/>
<protein>
    <submittedName>
        <fullName evidence="3">Unannotated protein</fullName>
    </submittedName>
</protein>
<dbReference type="SUPFAM" id="SSF52317">
    <property type="entry name" value="Class I glutamine amidotransferase-like"/>
    <property type="match status" value="1"/>
</dbReference>